<name>A0AAW9Q8D0_9CYAN</name>
<proteinExistence type="predicted"/>
<evidence type="ECO:0000259" key="1">
    <source>
        <dbReference type="Pfam" id="PF14243"/>
    </source>
</evidence>
<protein>
    <submittedName>
        <fullName evidence="2">ATP-grasp domain-containing protein</fullName>
    </submittedName>
</protein>
<keyword evidence="3" id="KW-1185">Reference proteome</keyword>
<dbReference type="EMBL" id="JAZBJZ010000170">
    <property type="protein sequence ID" value="MEE3719785.1"/>
    <property type="molecule type" value="Genomic_DNA"/>
</dbReference>
<reference evidence="2" key="1">
    <citation type="submission" date="2024-01" db="EMBL/GenBank/DDBJ databases">
        <title>Bank of Algae and Cyanobacteria of the Azores (BACA) strain genomes.</title>
        <authorList>
            <person name="Luz R."/>
            <person name="Cordeiro R."/>
            <person name="Fonseca A."/>
            <person name="Goncalves V."/>
        </authorList>
    </citation>
    <scope>NUCLEOTIDE SEQUENCE</scope>
    <source>
        <strain evidence="2">BACA0141</strain>
    </source>
</reference>
<dbReference type="Pfam" id="PF14243">
    <property type="entry name" value="R2K_3"/>
    <property type="match status" value="1"/>
</dbReference>
<feature type="domain" description="ATP-grasp" evidence="1">
    <location>
        <begin position="128"/>
        <end position="261"/>
    </location>
</feature>
<dbReference type="Proteomes" id="UP001333818">
    <property type="component" value="Unassembled WGS sequence"/>
</dbReference>
<evidence type="ECO:0000313" key="3">
    <source>
        <dbReference type="Proteomes" id="UP001333818"/>
    </source>
</evidence>
<evidence type="ECO:0000313" key="2">
    <source>
        <dbReference type="EMBL" id="MEE3719785.1"/>
    </source>
</evidence>
<dbReference type="AlphaFoldDB" id="A0AAW9Q8D0"/>
<accession>A0AAW9Q8D0</accession>
<comment type="caution">
    <text evidence="2">The sequence shown here is derived from an EMBL/GenBank/DDBJ whole genome shotgun (WGS) entry which is preliminary data.</text>
</comment>
<dbReference type="InterPro" id="IPR025643">
    <property type="entry name" value="R2K_3"/>
</dbReference>
<gene>
    <name evidence="2" type="ORF">V2H45_23870</name>
</gene>
<sequence length="267" mass="30050">MMRFLFPSDYFNPKKPDEGFLEQVECLHREGFETSVISLETLGVGTSKIVPPPVLGESVVYRGWMLSPLDYESLAGVVQSKGATVLTSQASYLSTHYLPNWYPLIADLTPETKFFSMDDDLEQELRGLGWNGFFIKDYVKSLKTSIGSMIDDPSTIGTVVSEMQKFRGNIEGGLCVRRVEDFKIETEKRYFVLQGKAFAASPDEKIPEIVKECVRRIESKFFSVDVVERRDGGMRVVEIGDGQVSDLVGWTAERFAELWAEISKGNP</sequence>
<organism evidence="2 3">
    <name type="scientific">Tumidithrix elongata BACA0141</name>
    <dbReference type="NCBI Taxonomy" id="2716417"/>
    <lineage>
        <taxon>Bacteria</taxon>
        <taxon>Bacillati</taxon>
        <taxon>Cyanobacteriota</taxon>
        <taxon>Cyanophyceae</taxon>
        <taxon>Pseudanabaenales</taxon>
        <taxon>Pseudanabaenaceae</taxon>
        <taxon>Tumidithrix</taxon>
        <taxon>Tumidithrix elongata</taxon>
    </lineage>
</organism>